<feature type="domain" description="HTH araC/xylS-type" evidence="4">
    <location>
        <begin position="237"/>
        <end position="335"/>
    </location>
</feature>
<dbReference type="Pfam" id="PF12833">
    <property type="entry name" value="HTH_18"/>
    <property type="match status" value="1"/>
</dbReference>
<evidence type="ECO:0000313" key="6">
    <source>
        <dbReference type="Proteomes" id="UP000638897"/>
    </source>
</evidence>
<dbReference type="PROSITE" id="PS01124">
    <property type="entry name" value="HTH_ARAC_FAMILY_2"/>
    <property type="match status" value="1"/>
</dbReference>
<sequence>MYIFTEKQYDELWEESIKTNGKLLLNHDGFDEIYQLENKFFSELTYTVELRPGLTLIVADARQHQNLKYWSIHAHPYPLISKFHLSGNCRTVTPVMKEIPDDYIEQVGKNYLFYLPNVDEIHDFTAAETILFITIQIDMEVFKNFSQDFASLPAPLQSLINKNYLPRFHYTVGEITPVMFMVLQQLLKPPFQGMMKRMYLESKVLELLALQLSQFSHHEPAMTAVANLRPVDIEKAYHARDIIMRQSENPPSLLELAQLVGLGDRKLRYCFREVFGTTVFGYLHDYRMEQAKMMLAGSKIQVAEVANAVGYSHLGYFAKAFKQKFGVSPKEFQFGKKQLS</sequence>
<evidence type="ECO:0000256" key="1">
    <source>
        <dbReference type="ARBA" id="ARBA00023015"/>
    </source>
</evidence>
<dbReference type="Gene3D" id="1.10.10.60">
    <property type="entry name" value="Homeodomain-like"/>
    <property type="match status" value="1"/>
</dbReference>
<dbReference type="PANTHER" id="PTHR47893:SF1">
    <property type="entry name" value="REGULATORY PROTEIN PCHR"/>
    <property type="match status" value="1"/>
</dbReference>
<comment type="caution">
    <text evidence="5">The sequence shown here is derived from an EMBL/GenBank/DDBJ whole genome shotgun (WGS) entry which is preliminary data.</text>
</comment>
<keyword evidence="1" id="KW-0805">Transcription regulation</keyword>
<dbReference type="EMBL" id="JACJQC010000016">
    <property type="protein sequence ID" value="MBD2173242.1"/>
    <property type="molecule type" value="Genomic_DNA"/>
</dbReference>
<dbReference type="InterPro" id="IPR053142">
    <property type="entry name" value="PchR_regulatory_protein"/>
</dbReference>
<reference evidence="5 6" key="1">
    <citation type="journal article" date="2020" name="ISME J.">
        <title>Comparative genomics reveals insights into cyanobacterial evolution and habitat adaptation.</title>
        <authorList>
            <person name="Chen M.Y."/>
            <person name="Teng W.K."/>
            <person name="Zhao L."/>
            <person name="Hu C.X."/>
            <person name="Zhou Y.K."/>
            <person name="Han B.P."/>
            <person name="Song L.R."/>
            <person name="Shu W.S."/>
        </authorList>
    </citation>
    <scope>NUCLEOTIDE SEQUENCE [LARGE SCALE GENOMIC DNA]</scope>
    <source>
        <strain evidence="5 6">FACHB-318</strain>
    </source>
</reference>
<evidence type="ECO:0000256" key="3">
    <source>
        <dbReference type="ARBA" id="ARBA00023163"/>
    </source>
</evidence>
<dbReference type="InterPro" id="IPR009057">
    <property type="entry name" value="Homeodomain-like_sf"/>
</dbReference>
<dbReference type="RefSeq" id="WP_190449741.1">
    <property type="nucleotide sequence ID" value="NZ_JACJQC010000016.1"/>
</dbReference>
<keyword evidence="2" id="KW-0238">DNA-binding</keyword>
<protein>
    <submittedName>
        <fullName evidence="5">Helix-turn-helix transcriptional regulator</fullName>
    </submittedName>
</protein>
<dbReference type="SMART" id="SM00342">
    <property type="entry name" value="HTH_ARAC"/>
    <property type="match status" value="1"/>
</dbReference>
<evidence type="ECO:0000313" key="5">
    <source>
        <dbReference type="EMBL" id="MBD2173242.1"/>
    </source>
</evidence>
<proteinExistence type="predicted"/>
<dbReference type="SUPFAM" id="SSF46689">
    <property type="entry name" value="Homeodomain-like"/>
    <property type="match status" value="2"/>
</dbReference>
<dbReference type="Proteomes" id="UP000638897">
    <property type="component" value="Unassembled WGS sequence"/>
</dbReference>
<evidence type="ECO:0000256" key="2">
    <source>
        <dbReference type="ARBA" id="ARBA00023125"/>
    </source>
</evidence>
<dbReference type="PANTHER" id="PTHR47893">
    <property type="entry name" value="REGULATORY PROTEIN PCHR"/>
    <property type="match status" value="1"/>
</dbReference>
<dbReference type="InterPro" id="IPR018060">
    <property type="entry name" value="HTH_AraC"/>
</dbReference>
<dbReference type="InterPro" id="IPR018062">
    <property type="entry name" value="HTH_AraC-typ_CS"/>
</dbReference>
<gene>
    <name evidence="5" type="ORF">H6F81_18710</name>
</gene>
<keyword evidence="3" id="KW-0804">Transcription</keyword>
<dbReference type="PRINTS" id="PR00032">
    <property type="entry name" value="HTHARAC"/>
</dbReference>
<evidence type="ECO:0000259" key="4">
    <source>
        <dbReference type="PROSITE" id="PS01124"/>
    </source>
</evidence>
<dbReference type="PROSITE" id="PS00041">
    <property type="entry name" value="HTH_ARAC_FAMILY_1"/>
    <property type="match status" value="1"/>
</dbReference>
<keyword evidence="6" id="KW-1185">Reference proteome</keyword>
<accession>A0ABR7ZLD5</accession>
<organism evidence="5 6">
    <name type="scientific">Anabaena cylindrica FACHB-318</name>
    <dbReference type="NCBI Taxonomy" id="2692880"/>
    <lineage>
        <taxon>Bacteria</taxon>
        <taxon>Bacillati</taxon>
        <taxon>Cyanobacteriota</taxon>
        <taxon>Cyanophyceae</taxon>
        <taxon>Nostocales</taxon>
        <taxon>Nostocaceae</taxon>
        <taxon>Anabaena</taxon>
    </lineage>
</organism>
<name>A0ABR7ZLD5_ANACY</name>
<dbReference type="InterPro" id="IPR020449">
    <property type="entry name" value="Tscrpt_reg_AraC-type_HTH"/>
</dbReference>